<name>A0A4V1N3Z5_9SPHN</name>
<dbReference type="AlphaFoldDB" id="A0A4V1N3Z5"/>
<dbReference type="InterPro" id="IPR036108">
    <property type="entry name" value="4pyrrol_syn_uPrphyn_synt_sf"/>
</dbReference>
<dbReference type="OrthoDB" id="7424801at2"/>
<dbReference type="CDD" id="cd06578">
    <property type="entry name" value="HemD"/>
    <property type="match status" value="1"/>
</dbReference>
<gene>
    <name evidence="2" type="ORF">EQG66_03415</name>
</gene>
<dbReference type="Pfam" id="PF02602">
    <property type="entry name" value="HEM4"/>
    <property type="match status" value="1"/>
</dbReference>
<dbReference type="SUPFAM" id="SSF69618">
    <property type="entry name" value="HemD-like"/>
    <property type="match status" value="1"/>
</dbReference>
<evidence type="ECO:0000313" key="2">
    <source>
        <dbReference type="EMBL" id="RXR30386.1"/>
    </source>
</evidence>
<organism evidence="2 3">
    <name type="scientific">Sphingobium fluviale</name>
    <dbReference type="NCBI Taxonomy" id="2506423"/>
    <lineage>
        <taxon>Bacteria</taxon>
        <taxon>Pseudomonadati</taxon>
        <taxon>Pseudomonadota</taxon>
        <taxon>Alphaproteobacteria</taxon>
        <taxon>Sphingomonadales</taxon>
        <taxon>Sphingomonadaceae</taxon>
        <taxon>Sphingobium</taxon>
    </lineage>
</organism>
<dbReference type="Proteomes" id="UP000290958">
    <property type="component" value="Unassembled WGS sequence"/>
</dbReference>
<dbReference type="GO" id="GO:0033014">
    <property type="term" value="P:tetrapyrrole biosynthetic process"/>
    <property type="evidence" value="ECO:0007669"/>
    <property type="project" value="InterPro"/>
</dbReference>
<evidence type="ECO:0000259" key="1">
    <source>
        <dbReference type="Pfam" id="PF02602"/>
    </source>
</evidence>
<reference evidence="3" key="1">
    <citation type="submission" date="2019-01" db="EMBL/GenBank/DDBJ databases">
        <title>Cytophagaceae bacterium strain CAR-16.</title>
        <authorList>
            <person name="Chen W.-M."/>
        </authorList>
    </citation>
    <scope>NUCLEOTIDE SEQUENCE [LARGE SCALE GENOMIC DNA]</scope>
    <source>
        <strain evidence="3">CHR27</strain>
    </source>
</reference>
<dbReference type="RefSeq" id="WP_129403136.1">
    <property type="nucleotide sequence ID" value="NZ_SBKP01000002.1"/>
</dbReference>
<dbReference type="GO" id="GO:0004852">
    <property type="term" value="F:uroporphyrinogen-III synthase activity"/>
    <property type="evidence" value="ECO:0007669"/>
    <property type="project" value="InterPro"/>
</dbReference>
<keyword evidence="3" id="KW-1185">Reference proteome</keyword>
<comment type="caution">
    <text evidence="2">The sequence shown here is derived from an EMBL/GenBank/DDBJ whole genome shotgun (WGS) entry which is preliminary data.</text>
</comment>
<feature type="domain" description="Tetrapyrrole biosynthesis uroporphyrinogen III synthase" evidence="1">
    <location>
        <begin position="16"/>
        <end position="213"/>
    </location>
</feature>
<protein>
    <submittedName>
        <fullName evidence="2">Uroporphyrinogen-III synthase</fullName>
    </submittedName>
</protein>
<dbReference type="EMBL" id="SBKP01000002">
    <property type="protein sequence ID" value="RXR30386.1"/>
    <property type="molecule type" value="Genomic_DNA"/>
</dbReference>
<accession>A0A4V1N3Z5</accession>
<evidence type="ECO:0000313" key="3">
    <source>
        <dbReference type="Proteomes" id="UP000290958"/>
    </source>
</evidence>
<proteinExistence type="predicted"/>
<dbReference type="InterPro" id="IPR003754">
    <property type="entry name" value="4pyrrol_synth_uPrphyn_synth"/>
</dbReference>
<dbReference type="Gene3D" id="3.40.50.10090">
    <property type="match status" value="1"/>
</dbReference>
<sequence>MTRRVVILRPQPGADATADAASALGLETLLAPLFAVEPLDWMPPGPEQFDALMLTSANAARHAGPVLLRYAALPLFAVGEATAQAARTAGLNPTHIGTRYAAALVEDMRRAGIRRALHLCGAEVIAAEAEGLSIRRIPVYHTRETGEALALLQPGDICLVHSPRSGARLATLVMPDQRASLSLIAISDTARIAAGTGWAHRVAAQHPSDAAMLALAEELCHKPHDTAPDATRRG</sequence>